<gene>
    <name evidence="1" type="ORF">VSVS05_00167</name>
</gene>
<dbReference type="GeneID" id="96871810"/>
<evidence type="ECO:0000313" key="1">
    <source>
        <dbReference type="EMBL" id="ANU35322.1"/>
    </source>
</evidence>
<dbReference type="Proteomes" id="UP000092528">
    <property type="component" value="Chromosome 1"/>
</dbReference>
<dbReference type="InterPro" id="IPR032598">
    <property type="entry name" value="RsaM-like"/>
</dbReference>
<dbReference type="EMBL" id="CP016414">
    <property type="protein sequence ID" value="ANU35322.1"/>
    <property type="molecule type" value="Genomic_DNA"/>
</dbReference>
<dbReference type="Gene3D" id="3.10.450.610">
    <property type="match status" value="1"/>
</dbReference>
<organism evidence="1 2">
    <name type="scientific">Vibrio scophthalmi</name>
    <dbReference type="NCBI Taxonomy" id="45658"/>
    <lineage>
        <taxon>Bacteria</taxon>
        <taxon>Pseudomonadati</taxon>
        <taxon>Pseudomonadota</taxon>
        <taxon>Gammaproteobacteria</taxon>
        <taxon>Vibrionales</taxon>
        <taxon>Vibrionaceae</taxon>
        <taxon>Vibrio</taxon>
    </lineage>
</organism>
<sequence length="130" mass="14315">MILKVLDNSLSRVEGNIFRLECSAFERSSLTLLDAGLYDDPTSLQSGSVAPLNGYAEWVSDTKPAISVGFDWSFRGGQLSFEGEPFANFILQTSYGDDLSNEANFAQIKASLESLNWQKTVLGYLAQAYQ</sequence>
<dbReference type="STRING" id="45658.VSVS12_02831"/>
<name>A0A1C7F5V9_9VIBR</name>
<dbReference type="RefSeq" id="WP_065544988.1">
    <property type="nucleotide sequence ID" value="NZ_CP016414.1"/>
</dbReference>
<dbReference type="Pfam" id="PF16245">
    <property type="entry name" value="DUF4902"/>
    <property type="match status" value="1"/>
</dbReference>
<reference evidence="1 2" key="1">
    <citation type="submission" date="2016-07" db="EMBL/GenBank/DDBJ databases">
        <title>Genome sequencing of Vibrio scophthalmi strain VS-05, an isolated from Paralichthys olivaceus.</title>
        <authorList>
            <person name="Han H.-J."/>
        </authorList>
    </citation>
    <scope>NUCLEOTIDE SEQUENCE [LARGE SCALE GENOMIC DNA]</scope>
    <source>
        <strain evidence="1 2">VS-05</strain>
    </source>
</reference>
<accession>A0A1C7F5V9</accession>
<keyword evidence="2" id="KW-1185">Reference proteome</keyword>
<evidence type="ECO:0000313" key="2">
    <source>
        <dbReference type="Proteomes" id="UP000092528"/>
    </source>
</evidence>
<proteinExistence type="predicted"/>
<dbReference type="AlphaFoldDB" id="A0A1C7F5V9"/>
<protein>
    <submittedName>
        <fullName evidence="1">Uncharacterized protein</fullName>
    </submittedName>
</protein>
<dbReference type="PATRIC" id="fig|45658.7.peg.152"/>